<dbReference type="EMBL" id="BAAASE010000002">
    <property type="protein sequence ID" value="GAA2392055.1"/>
    <property type="molecule type" value="Genomic_DNA"/>
</dbReference>
<keyword evidence="2" id="KW-1185">Reference proteome</keyword>
<organism evidence="1 2">
    <name type="scientific">Streptomyces coeruleofuscus</name>
    <dbReference type="NCBI Taxonomy" id="66879"/>
    <lineage>
        <taxon>Bacteria</taxon>
        <taxon>Bacillati</taxon>
        <taxon>Actinomycetota</taxon>
        <taxon>Actinomycetes</taxon>
        <taxon>Kitasatosporales</taxon>
        <taxon>Streptomycetaceae</taxon>
        <taxon>Streptomyces</taxon>
    </lineage>
</organism>
<dbReference type="Proteomes" id="UP001499986">
    <property type="component" value="Unassembled WGS sequence"/>
</dbReference>
<evidence type="ECO:0000313" key="2">
    <source>
        <dbReference type="Proteomes" id="UP001499986"/>
    </source>
</evidence>
<proteinExistence type="predicted"/>
<accession>A0ABP5V3P5</accession>
<gene>
    <name evidence="1" type="ORF">GCM10010255_21960</name>
</gene>
<sequence>MVADAAPGNGHLLRAQIDMAETLAPAAILASLSSPSPCGSVEDWLASAHPSPDTARSEWGSAARLALIPLGILFEAIRLPEQIVHRAAGSDESSVLSERLAQYLGGGPVIHDPGFRRYYALVPPGTAQAWFAPVAECLGEGTYLGVPRADRTERDERTQASYWMVPMVRPGRLCRSGDVLALVMQGDSATDEDES</sequence>
<comment type="caution">
    <text evidence="1">The sequence shown here is derived from an EMBL/GenBank/DDBJ whole genome shotgun (WGS) entry which is preliminary data.</text>
</comment>
<evidence type="ECO:0000313" key="1">
    <source>
        <dbReference type="EMBL" id="GAA2392055.1"/>
    </source>
</evidence>
<protein>
    <submittedName>
        <fullName evidence="1">Uncharacterized protein</fullName>
    </submittedName>
</protein>
<reference evidence="2" key="1">
    <citation type="journal article" date="2019" name="Int. J. Syst. Evol. Microbiol.">
        <title>The Global Catalogue of Microorganisms (GCM) 10K type strain sequencing project: providing services to taxonomists for standard genome sequencing and annotation.</title>
        <authorList>
            <consortium name="The Broad Institute Genomics Platform"/>
            <consortium name="The Broad Institute Genome Sequencing Center for Infectious Disease"/>
            <person name="Wu L."/>
            <person name="Ma J."/>
        </authorList>
    </citation>
    <scope>NUCLEOTIDE SEQUENCE [LARGE SCALE GENOMIC DNA]</scope>
    <source>
        <strain evidence="2">JCM 4358</strain>
    </source>
</reference>
<name>A0ABP5V3P5_9ACTN</name>